<protein>
    <recommendedName>
        <fullName evidence="1">MCM9 N-terminal domain-containing protein</fullName>
    </recommendedName>
</protein>
<evidence type="ECO:0000259" key="1">
    <source>
        <dbReference type="Pfam" id="PF26066"/>
    </source>
</evidence>
<proteinExistence type="predicted"/>
<dbReference type="Ensembl" id="ENSECAT00000127870.1">
    <property type="protein sequence ID" value="ENSECAP00000087102.1"/>
    <property type="gene ID" value="ENSECAG00000045143.1"/>
</dbReference>
<accession>A0A9L0TL88</accession>
<dbReference type="Proteomes" id="UP000002281">
    <property type="component" value="Chromosome X"/>
</dbReference>
<name>A0A9L0TL88_HORSE</name>
<reference evidence="2" key="3">
    <citation type="submission" date="2025-09" db="UniProtKB">
        <authorList>
            <consortium name="Ensembl"/>
        </authorList>
    </citation>
    <scope>IDENTIFICATION</scope>
    <source>
        <strain evidence="2">Thoroughbred</strain>
    </source>
</reference>
<dbReference type="AlphaFoldDB" id="A0A9L0TL88"/>
<sequence>MRGSLEPVCPRSWQHLKWAEHQCPILPHRPPHDPGAMVPTLPPSQSSPCPLASGAAACLLVTSDTGYHLLYRFKTNNDQVTLVGQVFQSYVSGYYKNDILLIWKERDEDAYYPEVVNAMTLSETNMEIAE</sequence>
<reference evidence="2 3" key="1">
    <citation type="journal article" date="2009" name="Science">
        <title>Genome sequence, comparative analysis, and population genetics of the domestic horse.</title>
        <authorList>
            <consortium name="Broad Institute Genome Sequencing Platform"/>
            <consortium name="Broad Institute Whole Genome Assembly Team"/>
            <person name="Wade C.M."/>
            <person name="Giulotto E."/>
            <person name="Sigurdsson S."/>
            <person name="Zoli M."/>
            <person name="Gnerre S."/>
            <person name="Imsland F."/>
            <person name="Lear T.L."/>
            <person name="Adelson D.L."/>
            <person name="Bailey E."/>
            <person name="Bellone R.R."/>
            <person name="Bloecker H."/>
            <person name="Distl O."/>
            <person name="Edgar R.C."/>
            <person name="Garber M."/>
            <person name="Leeb T."/>
            <person name="Mauceli E."/>
            <person name="MacLeod J.N."/>
            <person name="Penedo M.C.T."/>
            <person name="Raison J.M."/>
            <person name="Sharpe T."/>
            <person name="Vogel J."/>
            <person name="Andersson L."/>
            <person name="Antczak D.F."/>
            <person name="Biagi T."/>
            <person name="Binns M.M."/>
            <person name="Chowdhary B.P."/>
            <person name="Coleman S.J."/>
            <person name="Della Valle G."/>
            <person name="Fryc S."/>
            <person name="Guerin G."/>
            <person name="Hasegawa T."/>
            <person name="Hill E.W."/>
            <person name="Jurka J."/>
            <person name="Kiialainen A."/>
            <person name="Lindgren G."/>
            <person name="Liu J."/>
            <person name="Magnani E."/>
            <person name="Mickelson J.R."/>
            <person name="Murray J."/>
            <person name="Nergadze S.G."/>
            <person name="Onofrio R."/>
            <person name="Pedroni S."/>
            <person name="Piras M.F."/>
            <person name="Raudsepp T."/>
            <person name="Rocchi M."/>
            <person name="Roeed K.H."/>
            <person name="Ryder O.A."/>
            <person name="Searle S."/>
            <person name="Skow L."/>
            <person name="Swinburne J.E."/>
            <person name="Syvaenen A.C."/>
            <person name="Tozaki T."/>
            <person name="Valberg S.J."/>
            <person name="Vaudin M."/>
            <person name="White J.R."/>
            <person name="Zody M.C."/>
            <person name="Lander E.S."/>
            <person name="Lindblad-Toh K."/>
        </authorList>
    </citation>
    <scope>NUCLEOTIDE SEQUENCE [LARGE SCALE GENOMIC DNA]</scope>
    <source>
        <strain evidence="2 3">Thoroughbred</strain>
    </source>
</reference>
<reference evidence="2" key="2">
    <citation type="submission" date="2025-08" db="UniProtKB">
        <authorList>
            <consortium name="Ensembl"/>
        </authorList>
    </citation>
    <scope>IDENTIFICATION</scope>
    <source>
        <strain evidence="2">Thoroughbred</strain>
    </source>
</reference>
<keyword evidence="3" id="KW-1185">Reference proteome</keyword>
<organism evidence="2 3">
    <name type="scientific">Equus caballus</name>
    <name type="common">Horse</name>
    <dbReference type="NCBI Taxonomy" id="9796"/>
    <lineage>
        <taxon>Eukaryota</taxon>
        <taxon>Metazoa</taxon>
        <taxon>Chordata</taxon>
        <taxon>Craniata</taxon>
        <taxon>Vertebrata</taxon>
        <taxon>Euteleostomi</taxon>
        <taxon>Mammalia</taxon>
        <taxon>Eutheria</taxon>
        <taxon>Laurasiatheria</taxon>
        <taxon>Perissodactyla</taxon>
        <taxon>Equidae</taxon>
        <taxon>Equus</taxon>
    </lineage>
</organism>
<feature type="domain" description="MCM9 N-terminal" evidence="1">
    <location>
        <begin position="78"/>
        <end position="130"/>
    </location>
</feature>
<dbReference type="InterPro" id="IPR058768">
    <property type="entry name" value="MCM9_N"/>
</dbReference>
<dbReference type="Pfam" id="PF26066">
    <property type="entry name" value="MCM9_N"/>
    <property type="match status" value="1"/>
</dbReference>
<evidence type="ECO:0000313" key="2">
    <source>
        <dbReference type="Ensembl" id="ENSECAP00000087102.1"/>
    </source>
</evidence>
<evidence type="ECO:0000313" key="3">
    <source>
        <dbReference type="Proteomes" id="UP000002281"/>
    </source>
</evidence>